<protein>
    <recommendedName>
        <fullName evidence="3">ribonucleoside-diphosphate reductase</fullName>
        <ecNumber evidence="3">1.17.4.1</ecNumber>
    </recommendedName>
</protein>
<dbReference type="NCBIfam" id="TIGR04171">
    <property type="entry name" value="RNR_1b_NrdF"/>
    <property type="match status" value="1"/>
</dbReference>
<comment type="subunit">
    <text evidence="2">Tetramer of two alpha and two beta subunits.</text>
</comment>
<dbReference type="Pfam" id="PF00268">
    <property type="entry name" value="Ribonuc_red_sm"/>
    <property type="match status" value="1"/>
</dbReference>
<evidence type="ECO:0000256" key="6">
    <source>
        <dbReference type="ARBA" id="ARBA00023004"/>
    </source>
</evidence>
<evidence type="ECO:0000256" key="3">
    <source>
        <dbReference type="ARBA" id="ARBA00012274"/>
    </source>
</evidence>
<feature type="binding site" evidence="9">
    <location>
        <position position="210"/>
    </location>
    <ligand>
        <name>Fe cation</name>
        <dbReference type="ChEBI" id="CHEBI:24875"/>
        <label>2</label>
    </ligand>
</feature>
<feature type="binding site" evidence="9">
    <location>
        <position position="207"/>
    </location>
    <ligand>
        <name>Fe cation</name>
        <dbReference type="ChEBI" id="CHEBI:24875"/>
        <label>2</label>
    </ligand>
</feature>
<evidence type="ECO:0000256" key="4">
    <source>
        <dbReference type="ARBA" id="ARBA00022723"/>
    </source>
</evidence>
<comment type="cofactor">
    <cofactor evidence="9">
        <name>Fe cation</name>
        <dbReference type="ChEBI" id="CHEBI:24875"/>
    </cofactor>
    <text evidence="9">Binds 2 iron ions per subunit.</text>
</comment>
<evidence type="ECO:0000256" key="8">
    <source>
        <dbReference type="PIRSR" id="PIRSR000355-1"/>
    </source>
</evidence>
<dbReference type="NCBIfam" id="NF007183">
    <property type="entry name" value="PRK09614.1-2"/>
    <property type="match status" value="1"/>
</dbReference>
<dbReference type="InterPro" id="IPR026494">
    <property type="entry name" value="RNR_NrdF-like"/>
</dbReference>
<dbReference type="KEGG" id="vg:29058940"/>
<dbReference type="InterPro" id="IPR030475">
    <property type="entry name" value="RNR_small_AS"/>
</dbReference>
<dbReference type="GO" id="GO:0004748">
    <property type="term" value="F:ribonucleoside-diphosphate reductase activity, thioredoxin disulfide as acceptor"/>
    <property type="evidence" value="ECO:0007669"/>
    <property type="project" value="UniProtKB-EC"/>
</dbReference>
<proteinExistence type="inferred from homology"/>
<dbReference type="GeneID" id="29058940"/>
<dbReference type="InterPro" id="IPR009078">
    <property type="entry name" value="Ferritin-like_SF"/>
</dbReference>
<dbReference type="EMBL" id="KU878088">
    <property type="protein sequence ID" value="AMS01306.1"/>
    <property type="molecule type" value="Genomic_DNA"/>
</dbReference>
<feature type="binding site" evidence="9">
    <location>
        <position position="108"/>
    </location>
    <ligand>
        <name>Fe cation</name>
        <dbReference type="ChEBI" id="CHEBI:24875"/>
        <label>1</label>
    </ligand>
</feature>
<feature type="active site" evidence="8">
    <location>
        <position position="112"/>
    </location>
</feature>
<dbReference type="GO" id="GO:0009263">
    <property type="term" value="P:deoxyribonucleotide biosynthetic process"/>
    <property type="evidence" value="ECO:0007669"/>
    <property type="project" value="UniProtKB-KW"/>
</dbReference>
<dbReference type="InterPro" id="IPR033909">
    <property type="entry name" value="RNR_small"/>
</dbReference>
<evidence type="ECO:0000256" key="2">
    <source>
        <dbReference type="ARBA" id="ARBA00011209"/>
    </source>
</evidence>
<evidence type="ECO:0000256" key="9">
    <source>
        <dbReference type="PIRSR" id="PIRSR000355-2"/>
    </source>
</evidence>
<feature type="binding site" evidence="9">
    <location>
        <position position="74"/>
    </location>
    <ligand>
        <name>Fe cation</name>
        <dbReference type="ChEBI" id="CHEBI:24875"/>
        <label>1</label>
    </ligand>
</feature>
<dbReference type="UniPathway" id="UPA00326"/>
<evidence type="ECO:0000256" key="1">
    <source>
        <dbReference type="ARBA" id="ARBA00009303"/>
    </source>
</evidence>
<dbReference type="PANTHER" id="PTHR23409:SF18">
    <property type="entry name" value="RIBONUCLEOSIDE-DIPHOSPHATE REDUCTASE SUBUNIT M2"/>
    <property type="match status" value="1"/>
</dbReference>
<keyword evidence="6 9" id="KW-0408">Iron</keyword>
<evidence type="ECO:0000256" key="5">
    <source>
        <dbReference type="ARBA" id="ARBA00023002"/>
    </source>
</evidence>
<dbReference type="EC" id="1.17.4.1" evidence="3"/>
<organism evidence="10 11">
    <name type="scientific">Bacillus phage AR9</name>
    <dbReference type="NCBI Taxonomy" id="1815509"/>
    <lineage>
        <taxon>Viruses</taxon>
        <taxon>Duplodnaviria</taxon>
        <taxon>Heunggongvirae</taxon>
        <taxon>Uroviricota</taxon>
        <taxon>Caudoviricetes</taxon>
        <taxon>Takahashivirus</taxon>
        <taxon>Bacillus phage PBS1</taxon>
    </lineage>
</organism>
<gene>
    <name evidence="10" type="ORF">AR9_g222</name>
</gene>
<evidence type="ECO:0000256" key="7">
    <source>
        <dbReference type="ARBA" id="ARBA00023116"/>
    </source>
</evidence>
<dbReference type="Proteomes" id="UP000202618">
    <property type="component" value="Segment"/>
</dbReference>
<evidence type="ECO:0000313" key="10">
    <source>
        <dbReference type="EMBL" id="AMS01306.1"/>
    </source>
</evidence>
<dbReference type="PANTHER" id="PTHR23409">
    <property type="entry name" value="RIBONUCLEOSIDE-DIPHOSPHATE REDUCTASE SMALL CHAIN"/>
    <property type="match status" value="1"/>
</dbReference>
<keyword evidence="7" id="KW-0215">Deoxyribonucleotide synthesis</keyword>
<evidence type="ECO:0000313" key="11">
    <source>
        <dbReference type="Proteomes" id="UP000202618"/>
    </source>
</evidence>
<dbReference type="PIRSF" id="PIRSF000355">
    <property type="entry name" value="NrdB"/>
    <property type="match status" value="1"/>
</dbReference>
<comment type="similarity">
    <text evidence="1">Belongs to the ribonucleoside diphosphate reductase small chain family.</text>
</comment>
<reference evidence="10 11" key="1">
    <citation type="journal article" date="2016" name="Virology">
        <title>The genome of AR9, a giant transducing Bacillus phage encoding two multisubunit RNA polymerases.</title>
        <authorList>
            <person name="Lavysh D."/>
            <person name="Sokolova M."/>
            <person name="Minakhin L."/>
            <person name="Yakunina M."/>
            <person name="Artamonova T."/>
            <person name="Kozyavkin S."/>
            <person name="Makarova K.S."/>
            <person name="Koonin E.V."/>
            <person name="Severinov K."/>
        </authorList>
    </citation>
    <scope>NUCLEOTIDE SEQUENCE [LARGE SCALE GENOMIC DNA]</scope>
</reference>
<name>A0A172JID2_BPPB1</name>
<sequence length="349" mass="40165">MTTESKIVPIVHKAVNWNRLTDEYTIDFWDINTSQFWLEKEIDLTGDIVTWNKVLSKDEQEAYYKVLVGLTKLDTEQGNAGMPLISLHIKDEQKSAVIAFSGAMEHVHAKSYSAIFSTLCSMSLIDEIFKWGEEQKNLQYKAEKIVKYYDAIFTKDITDEMLYKAMVASVMLESFLFYSGFFYPLYLAGQGKMVASGEIINLIIRDESVHGQYMGLLAQELFEKFDINKQQELVQWANELLMDLYENELEYTEEIYSKIGLVDEVNAFLRYNANNAFDNLGFNHLFDDEDINPVVENGLNTTTKNHDFFSVKGNGYTKALNVTPITKETFKIDRLDVDLMSELNELSES</sequence>
<dbReference type="RefSeq" id="YP_009283126.1">
    <property type="nucleotide sequence ID" value="NC_031039.1"/>
</dbReference>
<feature type="binding site" evidence="9">
    <location>
        <position position="105"/>
    </location>
    <ligand>
        <name>Fe cation</name>
        <dbReference type="ChEBI" id="CHEBI:24875"/>
        <label>2</label>
    </ligand>
</feature>
<dbReference type="PROSITE" id="PS00368">
    <property type="entry name" value="RIBORED_SMALL"/>
    <property type="match status" value="1"/>
</dbReference>
<accession>A0A172JID2</accession>
<dbReference type="OrthoDB" id="4477at10239"/>
<dbReference type="SUPFAM" id="SSF47240">
    <property type="entry name" value="Ferritin-like"/>
    <property type="match status" value="1"/>
</dbReference>
<dbReference type="Gene3D" id="1.10.620.20">
    <property type="entry name" value="Ribonucleotide Reductase, subunit A"/>
    <property type="match status" value="1"/>
</dbReference>
<dbReference type="CDD" id="cd01049">
    <property type="entry name" value="RNRR2"/>
    <property type="match status" value="1"/>
</dbReference>
<dbReference type="GO" id="GO:0046872">
    <property type="term" value="F:metal ion binding"/>
    <property type="evidence" value="ECO:0007669"/>
    <property type="project" value="UniProtKB-KW"/>
</dbReference>
<keyword evidence="5" id="KW-0560">Oxidoreductase</keyword>
<dbReference type="InterPro" id="IPR000358">
    <property type="entry name" value="RNR_small_fam"/>
</dbReference>
<dbReference type="InterPro" id="IPR012348">
    <property type="entry name" value="RNR-like"/>
</dbReference>
<feature type="binding site" evidence="9">
    <location>
        <position position="105"/>
    </location>
    <ligand>
        <name>Fe cation</name>
        <dbReference type="ChEBI" id="CHEBI:24875"/>
        <label>1</label>
    </ligand>
</feature>
<keyword evidence="4 9" id="KW-0479">Metal-binding</keyword>
<feature type="binding site" evidence="9">
    <location>
        <position position="173"/>
    </location>
    <ligand>
        <name>Fe cation</name>
        <dbReference type="ChEBI" id="CHEBI:24875"/>
        <label>2</label>
    </ligand>
</feature>